<evidence type="ECO:0000313" key="8">
    <source>
        <dbReference type="Proteomes" id="UP000790580"/>
    </source>
</evidence>
<feature type="domain" description="Response regulatory" evidence="6">
    <location>
        <begin position="6"/>
        <end position="126"/>
    </location>
</feature>
<comment type="caution">
    <text evidence="7">The sequence shown here is derived from an EMBL/GenBank/DDBJ whole genome shotgun (WGS) entry which is preliminary data.</text>
</comment>
<keyword evidence="3" id="KW-0804">Transcription</keyword>
<keyword evidence="2" id="KW-0238">DNA-binding</keyword>
<dbReference type="Pfam" id="PF00072">
    <property type="entry name" value="Response_reg"/>
    <property type="match status" value="1"/>
</dbReference>
<dbReference type="SMART" id="SM00448">
    <property type="entry name" value="REC"/>
    <property type="match status" value="1"/>
</dbReference>
<evidence type="ECO:0000256" key="3">
    <source>
        <dbReference type="ARBA" id="ARBA00023163"/>
    </source>
</evidence>
<feature type="modified residue" description="4-aspartylphosphate" evidence="4">
    <location>
        <position position="61"/>
    </location>
</feature>
<dbReference type="PROSITE" id="PS00041">
    <property type="entry name" value="HTH_ARAC_FAMILY_1"/>
    <property type="match status" value="1"/>
</dbReference>
<accession>A0ABS6JPV0</accession>
<name>A0ABS6JPV0_9BACI</name>
<dbReference type="EMBL" id="JAHQCR010000018">
    <property type="protein sequence ID" value="MBU9720591.1"/>
    <property type="molecule type" value="Genomic_DNA"/>
</dbReference>
<dbReference type="PROSITE" id="PS01124">
    <property type="entry name" value="HTH_ARAC_FAMILY_2"/>
    <property type="match status" value="1"/>
</dbReference>
<dbReference type="SMART" id="SM00342">
    <property type="entry name" value="HTH_ARAC"/>
    <property type="match status" value="1"/>
</dbReference>
<dbReference type="Gene3D" id="3.40.50.2300">
    <property type="match status" value="1"/>
</dbReference>
<dbReference type="Pfam" id="PF12833">
    <property type="entry name" value="HTH_18"/>
    <property type="match status" value="1"/>
</dbReference>
<dbReference type="InterPro" id="IPR020449">
    <property type="entry name" value="Tscrpt_reg_AraC-type_HTH"/>
</dbReference>
<dbReference type="PROSITE" id="PS50110">
    <property type="entry name" value="RESPONSE_REGULATORY"/>
    <property type="match status" value="1"/>
</dbReference>
<dbReference type="RefSeq" id="WP_088076595.1">
    <property type="nucleotide sequence ID" value="NZ_JAHQCR010000018.1"/>
</dbReference>
<dbReference type="InterPro" id="IPR001789">
    <property type="entry name" value="Sig_transdc_resp-reg_receiver"/>
</dbReference>
<dbReference type="InterPro" id="IPR009057">
    <property type="entry name" value="Homeodomain-like_sf"/>
</dbReference>
<protein>
    <submittedName>
        <fullName evidence="7">Response regulator</fullName>
    </submittedName>
</protein>
<dbReference type="PANTHER" id="PTHR43280">
    <property type="entry name" value="ARAC-FAMILY TRANSCRIPTIONAL REGULATOR"/>
    <property type="match status" value="1"/>
</dbReference>
<evidence type="ECO:0000259" key="6">
    <source>
        <dbReference type="PROSITE" id="PS50110"/>
    </source>
</evidence>
<dbReference type="Gene3D" id="1.10.10.60">
    <property type="entry name" value="Homeodomain-like"/>
    <property type="match status" value="2"/>
</dbReference>
<evidence type="ECO:0000256" key="4">
    <source>
        <dbReference type="PROSITE-ProRule" id="PRU00169"/>
    </source>
</evidence>
<evidence type="ECO:0000256" key="2">
    <source>
        <dbReference type="ARBA" id="ARBA00023125"/>
    </source>
</evidence>
<dbReference type="InterPro" id="IPR018060">
    <property type="entry name" value="HTH_AraC"/>
</dbReference>
<gene>
    <name evidence="7" type="ORF">KS407_03920</name>
</gene>
<evidence type="ECO:0000259" key="5">
    <source>
        <dbReference type="PROSITE" id="PS01124"/>
    </source>
</evidence>
<organism evidence="7 8">
    <name type="scientific">Evansella alkalicola</name>
    <dbReference type="NCBI Taxonomy" id="745819"/>
    <lineage>
        <taxon>Bacteria</taxon>
        <taxon>Bacillati</taxon>
        <taxon>Bacillota</taxon>
        <taxon>Bacilli</taxon>
        <taxon>Bacillales</taxon>
        <taxon>Bacillaceae</taxon>
        <taxon>Evansella</taxon>
    </lineage>
</organism>
<dbReference type="Proteomes" id="UP000790580">
    <property type="component" value="Unassembled WGS sequence"/>
</dbReference>
<feature type="domain" description="HTH araC/xylS-type" evidence="5">
    <location>
        <begin position="161"/>
        <end position="259"/>
    </location>
</feature>
<dbReference type="SUPFAM" id="SSF52172">
    <property type="entry name" value="CheY-like"/>
    <property type="match status" value="1"/>
</dbReference>
<keyword evidence="1" id="KW-0805">Transcription regulation</keyword>
<dbReference type="PRINTS" id="PR00032">
    <property type="entry name" value="HTHARAC"/>
</dbReference>
<dbReference type="InterPro" id="IPR011006">
    <property type="entry name" value="CheY-like_superfamily"/>
</dbReference>
<sequence length="269" mass="31092">MNYWKTILIVDDEPTTLNGLKKTLEIWSEDNGELVEILCASSGKEGFQILKEKKVHILLTDIRMPEMTGLELVKLIEQKEEAPVVIVMSAYSEFDYAQKAIQLGVVNYLLKPISKAKLIEAIEKAKKIEESREHSGLIKKVVDEQLLNIEENENQTHALIKEAIQFIDNNLHERLNQKEVADLVHLNASYFSVLFKEQTGLTFSEYITRRRLQVAKKLLYSTDLPIVVIAEKVGYQTAKYFIKIFKEFEGFTPSQYRKQLAKEEERKVK</sequence>
<dbReference type="PANTHER" id="PTHR43280:SF2">
    <property type="entry name" value="HTH-TYPE TRANSCRIPTIONAL REGULATOR EXSA"/>
    <property type="match status" value="1"/>
</dbReference>
<proteinExistence type="predicted"/>
<dbReference type="CDD" id="cd17536">
    <property type="entry name" value="REC_YesN-like"/>
    <property type="match status" value="1"/>
</dbReference>
<keyword evidence="4" id="KW-0597">Phosphoprotein</keyword>
<dbReference type="SUPFAM" id="SSF46689">
    <property type="entry name" value="Homeodomain-like"/>
    <property type="match status" value="2"/>
</dbReference>
<reference evidence="7 8" key="1">
    <citation type="submission" date="2021-06" db="EMBL/GenBank/DDBJ databases">
        <title>Bacillus sp. RD4P76, an endophyte from a halophyte.</title>
        <authorList>
            <person name="Sun J.-Q."/>
        </authorList>
    </citation>
    <scope>NUCLEOTIDE SEQUENCE [LARGE SCALE GENOMIC DNA]</scope>
    <source>
        <strain evidence="7 8">JCM 17098</strain>
    </source>
</reference>
<keyword evidence="8" id="KW-1185">Reference proteome</keyword>
<evidence type="ECO:0000256" key="1">
    <source>
        <dbReference type="ARBA" id="ARBA00023015"/>
    </source>
</evidence>
<evidence type="ECO:0000313" key="7">
    <source>
        <dbReference type="EMBL" id="MBU9720591.1"/>
    </source>
</evidence>
<dbReference type="InterPro" id="IPR018062">
    <property type="entry name" value="HTH_AraC-typ_CS"/>
</dbReference>